<feature type="compositionally biased region" description="Basic and acidic residues" evidence="1">
    <location>
        <begin position="44"/>
        <end position="62"/>
    </location>
</feature>
<reference evidence="2 3" key="1">
    <citation type="journal article" date="2023" name="G3 (Bethesda)">
        <title>A chromosome-length genome assembly and annotation of blackberry (Rubus argutus, cv. 'Hillquist').</title>
        <authorList>
            <person name="Bruna T."/>
            <person name="Aryal R."/>
            <person name="Dudchenko O."/>
            <person name="Sargent D.J."/>
            <person name="Mead D."/>
            <person name="Buti M."/>
            <person name="Cavallini A."/>
            <person name="Hytonen T."/>
            <person name="Andres J."/>
            <person name="Pham M."/>
            <person name="Weisz D."/>
            <person name="Mascagni F."/>
            <person name="Usai G."/>
            <person name="Natali L."/>
            <person name="Bassil N."/>
            <person name="Fernandez G.E."/>
            <person name="Lomsadze A."/>
            <person name="Armour M."/>
            <person name="Olukolu B."/>
            <person name="Poorten T."/>
            <person name="Britton C."/>
            <person name="Davik J."/>
            <person name="Ashrafi H."/>
            <person name="Aiden E.L."/>
            <person name="Borodovsky M."/>
            <person name="Worthington M."/>
        </authorList>
    </citation>
    <scope>NUCLEOTIDE SEQUENCE [LARGE SCALE GENOMIC DNA]</scope>
    <source>
        <strain evidence="2">PI 553951</strain>
    </source>
</reference>
<evidence type="ECO:0000313" key="2">
    <source>
        <dbReference type="EMBL" id="KAK9931376.1"/>
    </source>
</evidence>
<dbReference type="EMBL" id="JBEDUW010000004">
    <property type="protein sequence ID" value="KAK9931376.1"/>
    <property type="molecule type" value="Genomic_DNA"/>
</dbReference>
<dbReference type="Proteomes" id="UP001457282">
    <property type="component" value="Unassembled WGS sequence"/>
</dbReference>
<comment type="caution">
    <text evidence="2">The sequence shown here is derived from an EMBL/GenBank/DDBJ whole genome shotgun (WGS) entry which is preliminary data.</text>
</comment>
<organism evidence="2 3">
    <name type="scientific">Rubus argutus</name>
    <name type="common">Southern blackberry</name>
    <dbReference type="NCBI Taxonomy" id="59490"/>
    <lineage>
        <taxon>Eukaryota</taxon>
        <taxon>Viridiplantae</taxon>
        <taxon>Streptophyta</taxon>
        <taxon>Embryophyta</taxon>
        <taxon>Tracheophyta</taxon>
        <taxon>Spermatophyta</taxon>
        <taxon>Magnoliopsida</taxon>
        <taxon>eudicotyledons</taxon>
        <taxon>Gunneridae</taxon>
        <taxon>Pentapetalae</taxon>
        <taxon>rosids</taxon>
        <taxon>fabids</taxon>
        <taxon>Rosales</taxon>
        <taxon>Rosaceae</taxon>
        <taxon>Rosoideae</taxon>
        <taxon>Rosoideae incertae sedis</taxon>
        <taxon>Rubus</taxon>
    </lineage>
</organism>
<accession>A0AAW1X5K2</accession>
<keyword evidence="3" id="KW-1185">Reference proteome</keyword>
<evidence type="ECO:0000313" key="3">
    <source>
        <dbReference type="Proteomes" id="UP001457282"/>
    </source>
</evidence>
<protein>
    <submittedName>
        <fullName evidence="2">Uncharacterized protein</fullName>
    </submittedName>
</protein>
<sequence>MSFVKLTENLSKSFPPKTIHDQLGAVTSRGTRMLVTSATRPLQSKKEDDAAEKTKEAADAVKDGAREVRRTCEFMRDTVETTAKTRKYRKTAETITDKTKGTVSGAWGVAKNTTEIIKDKVMGK</sequence>
<evidence type="ECO:0000256" key="1">
    <source>
        <dbReference type="SAM" id="MobiDB-lite"/>
    </source>
</evidence>
<feature type="region of interest" description="Disordered" evidence="1">
    <location>
        <begin position="37"/>
        <end position="62"/>
    </location>
</feature>
<name>A0AAW1X5K2_RUBAR</name>
<gene>
    <name evidence="2" type="ORF">M0R45_018652</name>
</gene>
<proteinExistence type="predicted"/>
<dbReference type="AlphaFoldDB" id="A0AAW1X5K2"/>